<keyword evidence="2" id="KW-1185">Reference proteome</keyword>
<dbReference type="AlphaFoldDB" id="A0A0L7KZT5"/>
<accession>A0A0L7KZT5</accession>
<reference evidence="1 2" key="1">
    <citation type="journal article" date="2015" name="Genome Biol. Evol.">
        <title>The genome of winter moth (Operophtera brumata) provides a genomic perspective on sexual dimorphism and phenology.</title>
        <authorList>
            <person name="Derks M.F."/>
            <person name="Smit S."/>
            <person name="Salis L."/>
            <person name="Schijlen E."/>
            <person name="Bossers A."/>
            <person name="Mateman C."/>
            <person name="Pijl A.S."/>
            <person name="de Ridder D."/>
            <person name="Groenen M.A."/>
            <person name="Visser M.E."/>
            <person name="Megens H.J."/>
        </authorList>
    </citation>
    <scope>NUCLEOTIDE SEQUENCE [LARGE SCALE GENOMIC DNA]</scope>
    <source>
        <strain evidence="1">WM2013NL</strain>
        <tissue evidence="1">Head and thorax</tissue>
    </source>
</reference>
<protein>
    <submittedName>
        <fullName evidence="1">Uncharacterized protein</fullName>
    </submittedName>
</protein>
<name>A0A0L7KZT5_OPEBR</name>
<dbReference type="Proteomes" id="UP000037510">
    <property type="component" value="Unassembled WGS sequence"/>
</dbReference>
<organism evidence="1 2">
    <name type="scientific">Operophtera brumata</name>
    <name type="common">Winter moth</name>
    <name type="synonym">Phalaena brumata</name>
    <dbReference type="NCBI Taxonomy" id="104452"/>
    <lineage>
        <taxon>Eukaryota</taxon>
        <taxon>Metazoa</taxon>
        <taxon>Ecdysozoa</taxon>
        <taxon>Arthropoda</taxon>
        <taxon>Hexapoda</taxon>
        <taxon>Insecta</taxon>
        <taxon>Pterygota</taxon>
        <taxon>Neoptera</taxon>
        <taxon>Endopterygota</taxon>
        <taxon>Lepidoptera</taxon>
        <taxon>Glossata</taxon>
        <taxon>Ditrysia</taxon>
        <taxon>Geometroidea</taxon>
        <taxon>Geometridae</taxon>
        <taxon>Larentiinae</taxon>
        <taxon>Operophtera</taxon>
    </lineage>
</organism>
<proteinExistence type="predicted"/>
<sequence length="75" mass="7817">MYDCNETPDSSGRACDPCRGQPSSYGGFASASSDDDTIGFSGEYMEPGELSGRQCARARAHAAAACSHRSAHRAA</sequence>
<dbReference type="EMBL" id="JTDY01004059">
    <property type="protein sequence ID" value="KOB68655.1"/>
    <property type="molecule type" value="Genomic_DNA"/>
</dbReference>
<evidence type="ECO:0000313" key="2">
    <source>
        <dbReference type="Proteomes" id="UP000037510"/>
    </source>
</evidence>
<evidence type="ECO:0000313" key="1">
    <source>
        <dbReference type="EMBL" id="KOB68655.1"/>
    </source>
</evidence>
<gene>
    <name evidence="1" type="ORF">OBRU01_13439</name>
</gene>
<comment type="caution">
    <text evidence="1">The sequence shown here is derived from an EMBL/GenBank/DDBJ whole genome shotgun (WGS) entry which is preliminary data.</text>
</comment>